<sequence>MEVFYKEDNSKVSTDIKKGADALYTSLKTNGPFQREGYGIKLVHPERQAADAFAYESAEEMYDQLKYIQHKKLDIFPEILDVDLYEVDGSVIILMEHIHKANSKSDYDKCDWIPQNDREFLDRELQVSLSILGEYNQVMLENSLIPDTSWFKANKNFIGDKIVDFHRFRYVPERYSFNSRGKSVHELEDLYNVFLERYKAMGLSPTKWYRAGIYEGFRFDNGFEFKGYSSDGKEYDSYRKLNFQYLTLANNSSVLDIGSNQGFFCFQSVVHGAKRVVGIEKTLEDYQTAVDINNNIFN</sequence>
<evidence type="ECO:0000313" key="1">
    <source>
        <dbReference type="EMBL" id="SVB18200.1"/>
    </source>
</evidence>
<gene>
    <name evidence="1" type="ORF">METZ01_LOCUS171054</name>
</gene>
<proteinExistence type="predicted"/>
<feature type="non-terminal residue" evidence="1">
    <location>
        <position position="298"/>
    </location>
</feature>
<protein>
    <submittedName>
        <fullName evidence="1">Uncharacterized protein</fullName>
    </submittedName>
</protein>
<dbReference type="Gene3D" id="3.40.50.150">
    <property type="entry name" value="Vaccinia Virus protein VP39"/>
    <property type="match status" value="1"/>
</dbReference>
<dbReference type="AlphaFoldDB" id="A0A382BWM2"/>
<name>A0A382BWM2_9ZZZZ</name>
<accession>A0A382BWM2</accession>
<reference evidence="1" key="1">
    <citation type="submission" date="2018-05" db="EMBL/GenBank/DDBJ databases">
        <authorList>
            <person name="Lanie J.A."/>
            <person name="Ng W.-L."/>
            <person name="Kazmierczak K.M."/>
            <person name="Andrzejewski T.M."/>
            <person name="Davidsen T.M."/>
            <person name="Wayne K.J."/>
            <person name="Tettelin H."/>
            <person name="Glass J.I."/>
            <person name="Rusch D."/>
            <person name="Podicherti R."/>
            <person name="Tsui H.-C.T."/>
            <person name="Winkler M.E."/>
        </authorList>
    </citation>
    <scope>NUCLEOTIDE SEQUENCE</scope>
</reference>
<dbReference type="InterPro" id="IPR029063">
    <property type="entry name" value="SAM-dependent_MTases_sf"/>
</dbReference>
<dbReference type="EMBL" id="UINC01031715">
    <property type="protein sequence ID" value="SVB18200.1"/>
    <property type="molecule type" value="Genomic_DNA"/>
</dbReference>
<organism evidence="1">
    <name type="scientific">marine metagenome</name>
    <dbReference type="NCBI Taxonomy" id="408172"/>
    <lineage>
        <taxon>unclassified sequences</taxon>
        <taxon>metagenomes</taxon>
        <taxon>ecological metagenomes</taxon>
    </lineage>
</organism>
<dbReference type="SUPFAM" id="SSF53335">
    <property type="entry name" value="S-adenosyl-L-methionine-dependent methyltransferases"/>
    <property type="match status" value="1"/>
</dbReference>